<dbReference type="EMBL" id="ABKJEP030000006">
    <property type="protein sequence ID" value="EMO9455656.1"/>
    <property type="molecule type" value="Genomic_DNA"/>
</dbReference>
<accession>A0AAI9HQ72</accession>
<evidence type="ECO:0000313" key="1">
    <source>
        <dbReference type="EMBL" id="EMO9455656.1"/>
    </source>
</evidence>
<organism evidence="1">
    <name type="scientific">Morganella morganii</name>
    <name type="common">Proteus morganii</name>
    <dbReference type="NCBI Taxonomy" id="582"/>
    <lineage>
        <taxon>Bacteria</taxon>
        <taxon>Pseudomonadati</taxon>
        <taxon>Pseudomonadota</taxon>
        <taxon>Gammaproteobacteria</taxon>
        <taxon>Enterobacterales</taxon>
        <taxon>Morganellaceae</taxon>
        <taxon>Morganella</taxon>
    </lineage>
</organism>
<sequence>MKKMIGLCMLIPVFGMAERESDVVYTPLELLEMTAGNKIPDSETPILDKSDSSKMLFNECKSIAKKVISSFSNAYPTVIDVDSGTHFKVRIGSINEVFTLECVNDEKRVYRAKYKSKSN</sequence>
<gene>
    <name evidence="1" type="ORF">PN925_000994</name>
</gene>
<dbReference type="AlphaFoldDB" id="A0AAI9HQ72"/>
<dbReference type="RefSeq" id="WP_368898818.1">
    <property type="nucleotide sequence ID" value="NZ_CAXOOS010000002.1"/>
</dbReference>
<reference evidence="1" key="1">
    <citation type="submission" date="2024-02" db="EMBL/GenBank/DDBJ databases">
        <authorList>
            <consortium name="Clinical and Environmental Microbiology Branch: Whole genome sequencing antimicrobial resistance pathogens in the healthcare setting"/>
        </authorList>
    </citation>
    <scope>NUCLEOTIDE SEQUENCE</scope>
    <source>
        <strain evidence="1">2023KU-00017</strain>
    </source>
</reference>
<name>A0AAI9HQ72_MORMO</name>
<comment type="caution">
    <text evidence="1">The sequence shown here is derived from an EMBL/GenBank/DDBJ whole genome shotgun (WGS) entry which is preliminary data.</text>
</comment>
<proteinExistence type="predicted"/>
<protein>
    <submittedName>
        <fullName evidence="1">Uncharacterized protein</fullName>
    </submittedName>
</protein>